<dbReference type="UniPathway" id="UPA00251">
    <property type="reaction ID" value="UER00316"/>
</dbReference>
<dbReference type="OrthoDB" id="110209at2"/>
<dbReference type="HAMAP" id="MF_00087">
    <property type="entry name" value="Glu_tRNA_reductase"/>
    <property type="match status" value="1"/>
</dbReference>
<dbReference type="PANTHER" id="PTHR43013:SF1">
    <property type="entry name" value="GLUTAMYL-TRNA REDUCTASE"/>
    <property type="match status" value="1"/>
</dbReference>
<feature type="domain" description="Quinate/shikimate 5-dehydrogenase/glutamyl-tRNA reductase" evidence="15">
    <location>
        <begin position="169"/>
        <end position="306"/>
    </location>
</feature>
<feature type="binding site" evidence="8 10">
    <location>
        <position position="107"/>
    </location>
    <ligand>
        <name>substrate</name>
    </ligand>
</feature>
<dbReference type="SUPFAM" id="SSF51735">
    <property type="entry name" value="NAD(P)-binding Rossmann-fold domains"/>
    <property type="match status" value="1"/>
</dbReference>
<evidence type="ECO:0000313" key="18">
    <source>
        <dbReference type="Proteomes" id="UP000243784"/>
    </source>
</evidence>
<dbReference type="KEGG" id="rpla:A4Z71_06510"/>
<dbReference type="EC" id="1.2.1.70" evidence="3 8"/>
<proteinExistence type="inferred from homology"/>
<feature type="binding site" evidence="8 10">
    <location>
        <begin position="112"/>
        <end position="114"/>
    </location>
    <ligand>
        <name>substrate</name>
    </ligand>
</feature>
<dbReference type="RefSeq" id="WP_070955086.1">
    <property type="nucleotide sequence ID" value="NZ_CP015208.1"/>
</dbReference>
<feature type="binding site" evidence="8 10">
    <location>
        <begin position="47"/>
        <end position="50"/>
    </location>
    <ligand>
        <name>substrate</name>
    </ligand>
</feature>
<dbReference type="EMBL" id="CP015208">
    <property type="protein sequence ID" value="AOY56588.1"/>
    <property type="molecule type" value="Genomic_DNA"/>
</dbReference>
<dbReference type="Gene3D" id="3.40.50.720">
    <property type="entry name" value="NAD(P)-binding Rossmann-like Domain"/>
    <property type="match status" value="1"/>
</dbReference>
<feature type="active site" description="Nucleophile" evidence="8 9">
    <location>
        <position position="48"/>
    </location>
</feature>
<feature type="domain" description="Tetrapyrrole biosynthesis glutamyl-tRNA reductase dimerisation" evidence="14">
    <location>
        <begin position="319"/>
        <end position="414"/>
    </location>
</feature>
<comment type="pathway">
    <text evidence="1 8 13">Porphyrin-containing compound metabolism; protoporphyrin-IX biosynthesis; 5-aminolevulinate from L-glutamyl-tRNA(Glu): step 1/2.</text>
</comment>
<organism evidence="17 18">
    <name type="scientific">Candidatus Rhodoluna planktonica</name>
    <dbReference type="NCBI Taxonomy" id="535712"/>
    <lineage>
        <taxon>Bacteria</taxon>
        <taxon>Bacillati</taxon>
        <taxon>Actinomycetota</taxon>
        <taxon>Actinomycetes</taxon>
        <taxon>Micrococcales</taxon>
        <taxon>Microbacteriaceae</taxon>
        <taxon>Luna cluster</taxon>
        <taxon>Luna-1 subcluster</taxon>
        <taxon>Rhodoluna</taxon>
    </lineage>
</organism>
<evidence type="ECO:0000256" key="13">
    <source>
        <dbReference type="RuleBase" id="RU000584"/>
    </source>
</evidence>
<dbReference type="InterPro" id="IPR000343">
    <property type="entry name" value="4pyrrol_synth_GluRdtase"/>
</dbReference>
<dbReference type="Pfam" id="PF01488">
    <property type="entry name" value="Shikimate_DH"/>
    <property type="match status" value="1"/>
</dbReference>
<dbReference type="Gene3D" id="3.30.460.30">
    <property type="entry name" value="Glutamyl-tRNA reductase, N-terminal domain"/>
    <property type="match status" value="1"/>
</dbReference>
<feature type="site" description="Important for activity" evidence="8 12">
    <location>
        <position position="97"/>
    </location>
</feature>
<dbReference type="InterPro" id="IPR015895">
    <property type="entry name" value="4pyrrol_synth_GluRdtase_N"/>
</dbReference>
<evidence type="ECO:0000256" key="12">
    <source>
        <dbReference type="PIRSR" id="PIRSR000445-4"/>
    </source>
</evidence>
<evidence type="ECO:0000259" key="14">
    <source>
        <dbReference type="Pfam" id="PF00745"/>
    </source>
</evidence>
<name>A0A1D9E0J7_9MICO</name>
<comment type="function">
    <text evidence="8">Catalyzes the NADPH-dependent reduction of glutamyl-tRNA(Glu) to glutamate 1-semialdehyde (GSA).</text>
</comment>
<evidence type="ECO:0000256" key="11">
    <source>
        <dbReference type="PIRSR" id="PIRSR000445-3"/>
    </source>
</evidence>
<dbReference type="Proteomes" id="UP000243784">
    <property type="component" value="Chromosome"/>
</dbReference>
<evidence type="ECO:0000256" key="3">
    <source>
        <dbReference type="ARBA" id="ARBA00012970"/>
    </source>
</evidence>
<reference evidence="17 18" key="1">
    <citation type="journal article" date="2016" name="Biochim. Biophys. Acta">
        <title>Photochemical characterization of actinorhodopsin and its functional existence in the natural host.</title>
        <authorList>
            <person name="Nakamura S."/>
            <person name="Kikukawa T."/>
            <person name="Tamogami J."/>
            <person name="Kamiya M."/>
            <person name="Aizawa T."/>
            <person name="Hahn M.W."/>
            <person name="Ihara K."/>
            <person name="Kamo N."/>
            <person name="Demura M."/>
        </authorList>
    </citation>
    <scope>NUCLEOTIDE SEQUENCE [LARGE SCALE GENOMIC DNA]</scope>
    <source>
        <strain evidence="17 18">MWH-Dar1</strain>
    </source>
</reference>
<evidence type="ECO:0000313" key="17">
    <source>
        <dbReference type="EMBL" id="AOY56588.1"/>
    </source>
</evidence>
<evidence type="ECO:0000256" key="8">
    <source>
        <dbReference type="HAMAP-Rule" id="MF_00087"/>
    </source>
</evidence>
<comment type="miscellaneous">
    <text evidence="8">During catalysis, the active site Cys acts as a nucleophile attacking the alpha-carbonyl group of tRNA-bound glutamate with the formation of a thioester intermediate between enzyme and glutamate, and the concomitant release of tRNA(Glu). The thioester intermediate is finally reduced by direct hydride transfer from NADPH, to form the product GSA.</text>
</comment>
<dbReference type="InterPro" id="IPR036453">
    <property type="entry name" value="GluRdtase_dimer_dom_sf"/>
</dbReference>
<evidence type="ECO:0000256" key="1">
    <source>
        <dbReference type="ARBA" id="ARBA00005059"/>
    </source>
</evidence>
<evidence type="ECO:0000256" key="7">
    <source>
        <dbReference type="ARBA" id="ARBA00047464"/>
    </source>
</evidence>
<dbReference type="AlphaFoldDB" id="A0A1D9E0J7"/>
<dbReference type="PIRSF" id="PIRSF000445">
    <property type="entry name" value="4pyrrol_synth_GluRdtase"/>
    <property type="match status" value="1"/>
</dbReference>
<keyword evidence="6 8" id="KW-0627">Porphyrin biosynthesis</keyword>
<dbReference type="InterPro" id="IPR036291">
    <property type="entry name" value="NAD(P)-bd_dom_sf"/>
</dbReference>
<feature type="domain" description="Glutamyl-tRNA reductase N-terminal" evidence="16">
    <location>
        <begin position="7"/>
        <end position="154"/>
    </location>
</feature>
<evidence type="ECO:0000256" key="9">
    <source>
        <dbReference type="PIRSR" id="PIRSR000445-1"/>
    </source>
</evidence>
<dbReference type="SUPFAM" id="SSF69742">
    <property type="entry name" value="Glutamyl tRNA-reductase catalytic, N-terminal domain"/>
    <property type="match status" value="1"/>
</dbReference>
<evidence type="ECO:0000256" key="4">
    <source>
        <dbReference type="ARBA" id="ARBA00022857"/>
    </source>
</evidence>
<keyword evidence="4 8" id="KW-0521">NADP</keyword>
<feature type="binding site" evidence="8 11">
    <location>
        <begin position="187"/>
        <end position="192"/>
    </location>
    <ligand>
        <name>NADP(+)</name>
        <dbReference type="ChEBI" id="CHEBI:58349"/>
    </ligand>
</feature>
<keyword evidence="18" id="KW-1185">Reference proteome</keyword>
<sequence>MALVYLGTDFRDTALASLEHFERSADEILVALKSDGSPLDGVAVLATCNRFEVYFEASEFHSSVDFASEVIANKLNKTTDEIKGTLKVLYADAVPKHLFSVAAGLSSMIVGEQEIAGQVKRSLGKAHRLGFSSKALNQLFQKASSVAKLVTNTTNLGASGRSVITTALELADKKLQGLSGKTALLVGTGAYSRVSLAAMERQGVEKIYVFSRAGRAEKFAETHHTQPISKADLVETMAKVDLVVCASGNTDPAIDLQLSKEVADLRARRGIRQDLILIDVALSRDVEPLVGSVAGMFVIDLEELKQHAPKEHRETIKSAEAIVNAAAAEFEEQSASNSVDLVLAALHAHVGIWVDREVDAVRRKSGDDAAVDVEKSLRRVANALLHAPSVKAKELAMAGNHEDYIRAVKLLFDIQIGDRSDEEN</sequence>
<dbReference type="GO" id="GO:0008883">
    <property type="term" value="F:glutamyl-tRNA reductase activity"/>
    <property type="evidence" value="ECO:0007669"/>
    <property type="project" value="UniProtKB-UniRule"/>
</dbReference>
<evidence type="ECO:0000259" key="16">
    <source>
        <dbReference type="Pfam" id="PF05201"/>
    </source>
</evidence>
<protein>
    <recommendedName>
        <fullName evidence="3 8">Glutamyl-tRNA reductase</fullName>
        <shortName evidence="8">GluTR</shortName>
        <ecNumber evidence="3 8">1.2.1.70</ecNumber>
    </recommendedName>
</protein>
<evidence type="ECO:0000259" key="15">
    <source>
        <dbReference type="Pfam" id="PF01488"/>
    </source>
</evidence>
<evidence type="ECO:0000256" key="10">
    <source>
        <dbReference type="PIRSR" id="PIRSR000445-2"/>
    </source>
</evidence>
<dbReference type="NCBIfam" id="TIGR01035">
    <property type="entry name" value="hemA"/>
    <property type="match status" value="1"/>
</dbReference>
<evidence type="ECO:0000256" key="6">
    <source>
        <dbReference type="ARBA" id="ARBA00023244"/>
    </source>
</evidence>
<accession>A0A1D9E0J7</accession>
<dbReference type="Pfam" id="PF05201">
    <property type="entry name" value="GlutR_N"/>
    <property type="match status" value="1"/>
</dbReference>
<dbReference type="SUPFAM" id="SSF69075">
    <property type="entry name" value="Glutamyl tRNA-reductase dimerization domain"/>
    <property type="match status" value="1"/>
</dbReference>
<comment type="similarity">
    <text evidence="2 8 13">Belongs to the glutamyl-tRNA reductase family.</text>
</comment>
<feature type="binding site" evidence="8 10">
    <location>
        <position position="118"/>
    </location>
    <ligand>
        <name>substrate</name>
    </ligand>
</feature>
<dbReference type="InterPro" id="IPR015896">
    <property type="entry name" value="4pyrrol_synth_GluRdtase_dimer"/>
</dbReference>
<dbReference type="GO" id="GO:0050661">
    <property type="term" value="F:NADP binding"/>
    <property type="evidence" value="ECO:0007669"/>
    <property type="project" value="InterPro"/>
</dbReference>
<keyword evidence="5 8" id="KW-0560">Oxidoreductase</keyword>
<evidence type="ECO:0000256" key="2">
    <source>
        <dbReference type="ARBA" id="ARBA00005916"/>
    </source>
</evidence>
<dbReference type="GO" id="GO:0019353">
    <property type="term" value="P:protoporphyrinogen IX biosynthetic process from glutamate"/>
    <property type="evidence" value="ECO:0007669"/>
    <property type="project" value="TreeGrafter"/>
</dbReference>
<dbReference type="Pfam" id="PF00745">
    <property type="entry name" value="GlutR_dimer"/>
    <property type="match status" value="1"/>
</dbReference>
<evidence type="ECO:0000256" key="5">
    <source>
        <dbReference type="ARBA" id="ARBA00023002"/>
    </source>
</evidence>
<dbReference type="InterPro" id="IPR036343">
    <property type="entry name" value="GluRdtase_N_sf"/>
</dbReference>
<dbReference type="InterPro" id="IPR006151">
    <property type="entry name" value="Shikm_DH/Glu-tRNA_Rdtase"/>
</dbReference>
<gene>
    <name evidence="8" type="primary">hemA</name>
    <name evidence="17" type="ORF">A4Z71_06510</name>
</gene>
<comment type="subunit">
    <text evidence="8">Homodimer.</text>
</comment>
<comment type="catalytic activity">
    <reaction evidence="7 8 13">
        <text>(S)-4-amino-5-oxopentanoate + tRNA(Glu) + NADP(+) = L-glutamyl-tRNA(Glu) + NADPH + H(+)</text>
        <dbReference type="Rhea" id="RHEA:12344"/>
        <dbReference type="Rhea" id="RHEA-COMP:9663"/>
        <dbReference type="Rhea" id="RHEA-COMP:9680"/>
        <dbReference type="ChEBI" id="CHEBI:15378"/>
        <dbReference type="ChEBI" id="CHEBI:57501"/>
        <dbReference type="ChEBI" id="CHEBI:57783"/>
        <dbReference type="ChEBI" id="CHEBI:58349"/>
        <dbReference type="ChEBI" id="CHEBI:78442"/>
        <dbReference type="ChEBI" id="CHEBI:78520"/>
        <dbReference type="EC" id="1.2.1.70"/>
    </reaction>
</comment>
<comment type="domain">
    <text evidence="8">Possesses an unusual extended V-shaped dimeric structure with each monomer consisting of three distinct domains arranged along a curved 'spinal' alpha-helix. The N-terminal catalytic domain specifically recognizes the glutamate moiety of the substrate. The second domain is the NADPH-binding domain, and the third C-terminal domain is responsible for dimerization.</text>
</comment>
<dbReference type="STRING" id="535712.A4Z71_06510"/>
<dbReference type="PANTHER" id="PTHR43013">
    <property type="entry name" value="GLUTAMYL-TRNA REDUCTASE"/>
    <property type="match status" value="1"/>
</dbReference>
<dbReference type="NCBIfam" id="NF000750">
    <property type="entry name" value="PRK00045.3-4"/>
    <property type="match status" value="1"/>
</dbReference>